<dbReference type="Pfam" id="PF00152">
    <property type="entry name" value="tRNA-synt_2"/>
    <property type="match status" value="1"/>
</dbReference>
<comment type="caution">
    <text evidence="5">The sequence shown here is derived from an EMBL/GenBank/DDBJ whole genome shotgun (WGS) entry which is preliminary data.</text>
</comment>
<gene>
    <name evidence="5" type="ORF">COU33_03085</name>
</gene>
<dbReference type="PROSITE" id="PS50862">
    <property type="entry name" value="AA_TRNA_LIGASE_II"/>
    <property type="match status" value="1"/>
</dbReference>
<sequence>NILAAIRAFFIETDFTEIETPALLTHAGQDPYLSPMALFIHDEHGTPYQAYLHTSPEYSMKKMLAAGYDRIFFLGKCFRDHESFGGLHNPEFTMLEFYETHSNMFGLMERVEELFQYVGKHVEEATGKRAILPVTRIHMRDLWQQTLGVDLDAYLTTSSLLQLCIDIGYAPGETESYEDLFYRIFLNKIEPALGDMGVVMIHHYPAQMASLAMLSEKDRRYAERVEVYAGGIELANGFTELTNGDQQRERFEAEQAMRRNLGKPVYPIDEDFIEAVDSLPNCAGIAIGVDRLVQMLLGCQNIDDVLVLPMSKQ</sequence>
<dbReference type="EMBL" id="PFBZ01000136">
    <property type="protein sequence ID" value="PIT86454.1"/>
    <property type="molecule type" value="Genomic_DNA"/>
</dbReference>
<dbReference type="NCBIfam" id="TIGR00462">
    <property type="entry name" value="genX"/>
    <property type="match status" value="1"/>
</dbReference>
<dbReference type="GO" id="GO:0006430">
    <property type="term" value="P:lysyl-tRNA aminoacylation"/>
    <property type="evidence" value="ECO:0007669"/>
    <property type="project" value="InterPro"/>
</dbReference>
<evidence type="ECO:0000259" key="4">
    <source>
        <dbReference type="PROSITE" id="PS50862"/>
    </source>
</evidence>
<dbReference type="GO" id="GO:0005829">
    <property type="term" value="C:cytosol"/>
    <property type="evidence" value="ECO:0007669"/>
    <property type="project" value="TreeGrafter"/>
</dbReference>
<dbReference type="InterPro" id="IPR004525">
    <property type="entry name" value="EpmA"/>
</dbReference>
<dbReference type="AlphaFoldDB" id="A0A2M6W0X8"/>
<dbReference type="InterPro" id="IPR045864">
    <property type="entry name" value="aa-tRNA-synth_II/BPL/LPL"/>
</dbReference>
<dbReference type="PANTHER" id="PTHR42918">
    <property type="entry name" value="LYSYL-TRNA SYNTHETASE"/>
    <property type="match status" value="1"/>
</dbReference>
<dbReference type="InterPro" id="IPR006195">
    <property type="entry name" value="aa-tRNA-synth_II"/>
</dbReference>
<dbReference type="Proteomes" id="UP000229362">
    <property type="component" value="Unassembled WGS sequence"/>
</dbReference>
<dbReference type="SUPFAM" id="SSF55681">
    <property type="entry name" value="Class II aaRS and biotin synthetases"/>
    <property type="match status" value="1"/>
</dbReference>
<reference evidence="6" key="1">
    <citation type="submission" date="2017-09" db="EMBL/GenBank/DDBJ databases">
        <title>Depth-based differentiation of microbial function through sediment-hosted aquifers and enrichment of novel symbionts in the deep terrestrial subsurface.</title>
        <authorList>
            <person name="Probst A.J."/>
            <person name="Ladd B."/>
            <person name="Jarett J.K."/>
            <person name="Geller-Mcgrath D.E."/>
            <person name="Sieber C.M.K."/>
            <person name="Emerson J.B."/>
            <person name="Anantharaman K."/>
            <person name="Thomas B.C."/>
            <person name="Malmstrom R."/>
            <person name="Stieglmeier M."/>
            <person name="Klingl A."/>
            <person name="Woyke T."/>
            <person name="Ryan C.M."/>
            <person name="Banfield J.F."/>
        </authorList>
    </citation>
    <scope>NUCLEOTIDE SEQUENCE [LARGE SCALE GENOMIC DNA]</scope>
</reference>
<evidence type="ECO:0000256" key="3">
    <source>
        <dbReference type="ARBA" id="ARBA00022840"/>
    </source>
</evidence>
<accession>A0A2M6W0X8</accession>
<keyword evidence="3" id="KW-0067">ATP-binding</keyword>
<proteinExistence type="predicted"/>
<evidence type="ECO:0000256" key="1">
    <source>
        <dbReference type="ARBA" id="ARBA00022598"/>
    </source>
</evidence>
<keyword evidence="2" id="KW-0547">Nucleotide-binding</keyword>
<name>A0A2M6W0X8_9BACT</name>
<evidence type="ECO:0000256" key="2">
    <source>
        <dbReference type="ARBA" id="ARBA00022741"/>
    </source>
</evidence>
<dbReference type="GO" id="GO:0005524">
    <property type="term" value="F:ATP binding"/>
    <property type="evidence" value="ECO:0007669"/>
    <property type="project" value="UniProtKB-KW"/>
</dbReference>
<evidence type="ECO:0000313" key="6">
    <source>
        <dbReference type="Proteomes" id="UP000229362"/>
    </source>
</evidence>
<dbReference type="InterPro" id="IPR004364">
    <property type="entry name" value="Aa-tRNA-synt_II"/>
</dbReference>
<dbReference type="GO" id="GO:0000049">
    <property type="term" value="F:tRNA binding"/>
    <property type="evidence" value="ECO:0007669"/>
    <property type="project" value="TreeGrafter"/>
</dbReference>
<keyword evidence="1" id="KW-0436">Ligase</keyword>
<feature type="non-terminal residue" evidence="5">
    <location>
        <position position="1"/>
    </location>
</feature>
<protein>
    <submittedName>
        <fullName evidence="5">EF-P lysine aminoacylase GenX</fullName>
    </submittedName>
</protein>
<dbReference type="PANTHER" id="PTHR42918:SF6">
    <property type="entry name" value="ELONGATION FACTOR P--(R)-BETA-LYSINE LIGASE"/>
    <property type="match status" value="1"/>
</dbReference>
<evidence type="ECO:0000313" key="5">
    <source>
        <dbReference type="EMBL" id="PIT86454.1"/>
    </source>
</evidence>
<feature type="domain" description="Aminoacyl-transfer RNA synthetases class-II family profile" evidence="4">
    <location>
        <begin position="1"/>
        <end position="309"/>
    </location>
</feature>
<organism evidence="5 6">
    <name type="scientific">Candidatus Magasanikbacteria bacterium CG10_big_fil_rev_8_21_14_0_10_43_6</name>
    <dbReference type="NCBI Taxonomy" id="1974650"/>
    <lineage>
        <taxon>Bacteria</taxon>
        <taxon>Candidatus Magasanikiibacteriota</taxon>
    </lineage>
</organism>
<dbReference type="Gene3D" id="3.30.930.10">
    <property type="entry name" value="Bira Bifunctional Protein, Domain 2"/>
    <property type="match status" value="1"/>
</dbReference>
<dbReference type="GO" id="GO:0004824">
    <property type="term" value="F:lysine-tRNA ligase activity"/>
    <property type="evidence" value="ECO:0007669"/>
    <property type="project" value="InterPro"/>
</dbReference>
<dbReference type="NCBIfam" id="NF006828">
    <property type="entry name" value="PRK09350.1"/>
    <property type="match status" value="1"/>
</dbReference>